<dbReference type="AlphaFoldDB" id="J3MFJ6"/>
<dbReference type="STRING" id="4533.J3MFJ6"/>
<keyword evidence="3" id="KW-1185">Reference proteome</keyword>
<proteinExistence type="predicted"/>
<dbReference type="PANTHER" id="PTHR13301">
    <property type="entry name" value="X-BOX TRANSCRIPTION FACTOR-RELATED"/>
    <property type="match status" value="1"/>
</dbReference>
<accession>J3MFJ6</accession>
<organism evidence="2">
    <name type="scientific">Oryza brachyantha</name>
    <name type="common">malo sina</name>
    <dbReference type="NCBI Taxonomy" id="4533"/>
    <lineage>
        <taxon>Eukaryota</taxon>
        <taxon>Viridiplantae</taxon>
        <taxon>Streptophyta</taxon>
        <taxon>Embryophyta</taxon>
        <taxon>Tracheophyta</taxon>
        <taxon>Spermatophyta</taxon>
        <taxon>Magnoliopsida</taxon>
        <taxon>Liliopsida</taxon>
        <taxon>Poales</taxon>
        <taxon>Poaceae</taxon>
        <taxon>BOP clade</taxon>
        <taxon>Oryzoideae</taxon>
        <taxon>Oryzeae</taxon>
        <taxon>Oryzinae</taxon>
        <taxon>Oryza</taxon>
    </lineage>
</organism>
<reference evidence="2" key="2">
    <citation type="submission" date="2013-04" db="UniProtKB">
        <authorList>
            <consortium name="EnsemblPlants"/>
        </authorList>
    </citation>
    <scope>IDENTIFICATION</scope>
</reference>
<protein>
    <submittedName>
        <fullName evidence="2">Uncharacterized protein</fullName>
    </submittedName>
</protein>
<sequence>MDGEVPEILPAECPDPEPASPESGDEPPEPLSSKLPVPSGELNLYRAAVALRLVLLAAFFHYRVTHPVADARALWLTSVACEIWLAVSWLVGQLLKLSPVNRVTYLDRLASRSYPLPCFSDE</sequence>
<dbReference type="Gramene" id="OB06G27900.1">
    <property type="protein sequence ID" value="OB06G27900.1"/>
    <property type="gene ID" value="OB06G27900"/>
</dbReference>
<dbReference type="Proteomes" id="UP000006038">
    <property type="component" value="Chromosome 6"/>
</dbReference>
<feature type="region of interest" description="Disordered" evidence="1">
    <location>
        <begin position="1"/>
        <end position="35"/>
    </location>
</feature>
<dbReference type="EnsemblPlants" id="OB06G27900.1">
    <property type="protein sequence ID" value="OB06G27900.1"/>
    <property type="gene ID" value="OB06G27900"/>
</dbReference>
<name>J3MFJ6_ORYBR</name>
<evidence type="ECO:0000313" key="2">
    <source>
        <dbReference type="EnsemblPlants" id="OB06G27900.1"/>
    </source>
</evidence>
<reference evidence="2" key="1">
    <citation type="journal article" date="2013" name="Nat. Commun.">
        <title>Whole-genome sequencing of Oryza brachyantha reveals mechanisms underlying Oryza genome evolution.</title>
        <authorList>
            <person name="Chen J."/>
            <person name="Huang Q."/>
            <person name="Gao D."/>
            <person name="Wang J."/>
            <person name="Lang Y."/>
            <person name="Liu T."/>
            <person name="Li B."/>
            <person name="Bai Z."/>
            <person name="Luis Goicoechea J."/>
            <person name="Liang C."/>
            <person name="Chen C."/>
            <person name="Zhang W."/>
            <person name="Sun S."/>
            <person name="Liao Y."/>
            <person name="Zhang X."/>
            <person name="Yang L."/>
            <person name="Song C."/>
            <person name="Wang M."/>
            <person name="Shi J."/>
            <person name="Liu G."/>
            <person name="Liu J."/>
            <person name="Zhou H."/>
            <person name="Zhou W."/>
            <person name="Yu Q."/>
            <person name="An N."/>
            <person name="Chen Y."/>
            <person name="Cai Q."/>
            <person name="Wang B."/>
            <person name="Liu B."/>
            <person name="Min J."/>
            <person name="Huang Y."/>
            <person name="Wu H."/>
            <person name="Li Z."/>
            <person name="Zhang Y."/>
            <person name="Yin Y."/>
            <person name="Song W."/>
            <person name="Jiang J."/>
            <person name="Jackson S.A."/>
            <person name="Wing R.A."/>
            <person name="Wang J."/>
            <person name="Chen M."/>
        </authorList>
    </citation>
    <scope>NUCLEOTIDE SEQUENCE [LARGE SCALE GENOMIC DNA]</scope>
    <source>
        <strain evidence="2">cv. IRGC 101232</strain>
    </source>
</reference>
<evidence type="ECO:0000256" key="1">
    <source>
        <dbReference type="SAM" id="MobiDB-lite"/>
    </source>
</evidence>
<evidence type="ECO:0000313" key="3">
    <source>
        <dbReference type="Proteomes" id="UP000006038"/>
    </source>
</evidence>
<dbReference type="HOGENOM" id="CLU_2030322_0_0_1"/>